<dbReference type="RefSeq" id="WP_116226246.1">
    <property type="nucleotide sequence ID" value="NZ_AP018437.1"/>
</dbReference>
<comment type="similarity">
    <text evidence="2">Belongs to the MscS (TC 1.A.23) family.</text>
</comment>
<dbReference type="AlphaFoldDB" id="A0A347ZPV4"/>
<reference evidence="9 10" key="1">
    <citation type="submission" date="2018-08" db="EMBL/GenBank/DDBJ databases">
        <title>Genomic Encyclopedia of Type Strains, Phase IV (KMG-IV): sequencing the most valuable type-strain genomes for metagenomic binning, comparative biology and taxonomic classification.</title>
        <authorList>
            <person name="Goeker M."/>
        </authorList>
    </citation>
    <scope>NUCLEOTIDE SEQUENCE [LARGE SCALE GENOMIC DNA]</scope>
    <source>
        <strain evidence="9 10">DSM 23923</strain>
    </source>
</reference>
<dbReference type="Gene3D" id="3.30.70.100">
    <property type="match status" value="1"/>
</dbReference>
<comment type="caution">
    <text evidence="9">The sequence shown here is derived from an EMBL/GenBank/DDBJ whole genome shotgun (WGS) entry which is preliminary data.</text>
</comment>
<organism evidence="9 10">
    <name type="scientific">Pelolinea submarina</name>
    <dbReference type="NCBI Taxonomy" id="913107"/>
    <lineage>
        <taxon>Bacteria</taxon>
        <taxon>Bacillati</taxon>
        <taxon>Chloroflexota</taxon>
        <taxon>Anaerolineae</taxon>
        <taxon>Anaerolineales</taxon>
        <taxon>Anaerolineaceae</taxon>
        <taxon>Pelolinea</taxon>
    </lineage>
</organism>
<dbReference type="OrthoDB" id="9809206at2"/>
<evidence type="ECO:0000256" key="5">
    <source>
        <dbReference type="ARBA" id="ARBA00022989"/>
    </source>
</evidence>
<name>A0A347ZPV4_9CHLR</name>
<dbReference type="InterPro" id="IPR006685">
    <property type="entry name" value="MscS_channel_2nd"/>
</dbReference>
<dbReference type="EMBL" id="QUMS01000006">
    <property type="protein sequence ID" value="REG04650.1"/>
    <property type="molecule type" value="Genomic_DNA"/>
</dbReference>
<feature type="transmembrane region" description="Helical" evidence="7">
    <location>
        <begin position="20"/>
        <end position="38"/>
    </location>
</feature>
<feature type="domain" description="Mechanosensitive ion channel MscS" evidence="8">
    <location>
        <begin position="179"/>
        <end position="245"/>
    </location>
</feature>
<protein>
    <submittedName>
        <fullName evidence="9">Small-conductance mechanosensitive channel</fullName>
    </submittedName>
</protein>
<dbReference type="Gene3D" id="2.30.30.60">
    <property type="match status" value="1"/>
</dbReference>
<dbReference type="InterPro" id="IPR023408">
    <property type="entry name" value="MscS_beta-dom_sf"/>
</dbReference>
<evidence type="ECO:0000256" key="4">
    <source>
        <dbReference type="ARBA" id="ARBA00022692"/>
    </source>
</evidence>
<dbReference type="GO" id="GO:0005886">
    <property type="term" value="C:plasma membrane"/>
    <property type="evidence" value="ECO:0007669"/>
    <property type="project" value="UniProtKB-SubCell"/>
</dbReference>
<comment type="subcellular location">
    <subcellularLocation>
        <location evidence="1">Cell membrane</location>
        <topology evidence="1">Multi-pass membrane protein</topology>
    </subcellularLocation>
</comment>
<dbReference type="Gene3D" id="1.10.287.1260">
    <property type="match status" value="1"/>
</dbReference>
<dbReference type="SUPFAM" id="SSF82689">
    <property type="entry name" value="Mechanosensitive channel protein MscS (YggB), C-terminal domain"/>
    <property type="match status" value="1"/>
</dbReference>
<dbReference type="InterPro" id="IPR010920">
    <property type="entry name" value="LSM_dom_sf"/>
</dbReference>
<gene>
    <name evidence="9" type="ORF">DFR64_2998</name>
</gene>
<evidence type="ECO:0000259" key="8">
    <source>
        <dbReference type="Pfam" id="PF00924"/>
    </source>
</evidence>
<evidence type="ECO:0000256" key="1">
    <source>
        <dbReference type="ARBA" id="ARBA00004651"/>
    </source>
</evidence>
<dbReference type="SUPFAM" id="SSF50182">
    <property type="entry name" value="Sm-like ribonucleoproteins"/>
    <property type="match status" value="1"/>
</dbReference>
<dbReference type="InterPro" id="IPR011066">
    <property type="entry name" value="MscS_channel_C_sf"/>
</dbReference>
<dbReference type="Proteomes" id="UP000256388">
    <property type="component" value="Unassembled WGS sequence"/>
</dbReference>
<accession>A0A347ZPV4</accession>
<evidence type="ECO:0000313" key="10">
    <source>
        <dbReference type="Proteomes" id="UP000256388"/>
    </source>
</evidence>
<dbReference type="GO" id="GO:0055085">
    <property type="term" value="P:transmembrane transport"/>
    <property type="evidence" value="ECO:0007669"/>
    <property type="project" value="InterPro"/>
</dbReference>
<dbReference type="PANTHER" id="PTHR30566">
    <property type="entry name" value="YNAI-RELATED MECHANOSENSITIVE ION CHANNEL"/>
    <property type="match status" value="1"/>
</dbReference>
<keyword evidence="5 7" id="KW-1133">Transmembrane helix</keyword>
<sequence length="348" mass="39043">MQFLSIVFWGNPLSDWAKALGTTVGLYLAVKVIKTILINRMRVAAEHTRSSVDNIILEVAVQTQELLIILAGIYAGLHFLTISDKIISIIDKIFYIVVALQVGYWLGGFINHLVIFREKKQAGNKEEQTAVHAFGLFGKILIWTIVALVTVQNVSGMKMDALITSLGVGGIAAGLAVQNILKDIFASLSIFLDKPFLVGDYIQVGDIGGTIENIGLKSTRIRTLQGEEVIFSNSDLLESRIHNYRSMQRRMVDITIGVSPNTPYQTLQSLPALFKEIIEKQEDVTFDRANLSNLGNYTVNFEIMYHIESADFDLFVQRREAIYLEIIHHLQEKNVDMPYPTQTVLLQQ</sequence>
<proteinExistence type="inferred from homology"/>
<evidence type="ECO:0000256" key="3">
    <source>
        <dbReference type="ARBA" id="ARBA00022475"/>
    </source>
</evidence>
<evidence type="ECO:0000256" key="6">
    <source>
        <dbReference type="ARBA" id="ARBA00023136"/>
    </source>
</evidence>
<keyword evidence="10" id="KW-1185">Reference proteome</keyword>
<evidence type="ECO:0000256" key="2">
    <source>
        <dbReference type="ARBA" id="ARBA00008017"/>
    </source>
</evidence>
<evidence type="ECO:0000313" key="9">
    <source>
        <dbReference type="EMBL" id="REG04650.1"/>
    </source>
</evidence>
<dbReference type="SUPFAM" id="SSF82861">
    <property type="entry name" value="Mechanosensitive channel protein MscS (YggB), transmembrane region"/>
    <property type="match status" value="1"/>
</dbReference>
<keyword evidence="6 7" id="KW-0472">Membrane</keyword>
<keyword evidence="3" id="KW-1003">Cell membrane</keyword>
<dbReference type="Pfam" id="PF00924">
    <property type="entry name" value="MS_channel_2nd"/>
    <property type="match status" value="1"/>
</dbReference>
<feature type="transmembrane region" description="Helical" evidence="7">
    <location>
        <begin position="93"/>
        <end position="115"/>
    </location>
</feature>
<feature type="transmembrane region" description="Helical" evidence="7">
    <location>
        <begin position="161"/>
        <end position="181"/>
    </location>
</feature>
<evidence type="ECO:0000256" key="7">
    <source>
        <dbReference type="SAM" id="Phobius"/>
    </source>
</evidence>
<feature type="transmembrane region" description="Helical" evidence="7">
    <location>
        <begin position="136"/>
        <end position="155"/>
    </location>
</feature>
<dbReference type="InterPro" id="IPR011014">
    <property type="entry name" value="MscS_channel_TM-2"/>
</dbReference>
<keyword evidence="4 7" id="KW-0812">Transmembrane</keyword>
<dbReference type="PANTHER" id="PTHR30566:SF25">
    <property type="entry name" value="INNER MEMBRANE PROTEIN"/>
    <property type="match status" value="1"/>
</dbReference>